<keyword evidence="3" id="KW-1003">Cell membrane</keyword>
<comment type="subcellular location">
    <subcellularLocation>
        <location evidence="1 9">Cell membrane</location>
        <topology evidence="1 9">Multi-pass membrane protein</topology>
    </subcellularLocation>
</comment>
<evidence type="ECO:0000256" key="1">
    <source>
        <dbReference type="ARBA" id="ARBA00004651"/>
    </source>
</evidence>
<feature type="transmembrane region" description="Helical" evidence="9">
    <location>
        <begin position="39"/>
        <end position="61"/>
    </location>
</feature>
<evidence type="ECO:0000259" key="10">
    <source>
        <dbReference type="PROSITE" id="PS50928"/>
    </source>
</evidence>
<feature type="transmembrane region" description="Helical" evidence="9">
    <location>
        <begin position="374"/>
        <end position="401"/>
    </location>
</feature>
<accession>A0ABQ5YHE4</accession>
<name>A0ABQ5YHE4_9NEIS</name>
<evidence type="ECO:0000313" key="11">
    <source>
        <dbReference type="EMBL" id="GLR13927.1"/>
    </source>
</evidence>
<dbReference type="Gene3D" id="1.10.3720.10">
    <property type="entry name" value="MetI-like"/>
    <property type="match status" value="1"/>
</dbReference>
<dbReference type="Proteomes" id="UP001156706">
    <property type="component" value="Unassembled WGS sequence"/>
</dbReference>
<keyword evidence="6" id="KW-0653">Protein transport</keyword>
<feature type="domain" description="ABC transmembrane type-1" evidence="10">
    <location>
        <begin position="239"/>
        <end position="449"/>
    </location>
</feature>
<keyword evidence="12" id="KW-1185">Reference proteome</keyword>
<feature type="transmembrane region" description="Helical" evidence="9">
    <location>
        <begin position="427"/>
        <end position="449"/>
    </location>
</feature>
<keyword evidence="4 9" id="KW-0812">Transmembrane</keyword>
<reference evidence="12" key="1">
    <citation type="journal article" date="2019" name="Int. J. Syst. Evol. Microbiol.">
        <title>The Global Catalogue of Microorganisms (GCM) 10K type strain sequencing project: providing services to taxonomists for standard genome sequencing and annotation.</title>
        <authorList>
            <consortium name="The Broad Institute Genomics Platform"/>
            <consortium name="The Broad Institute Genome Sequencing Center for Infectious Disease"/>
            <person name="Wu L."/>
            <person name="Ma J."/>
        </authorList>
    </citation>
    <scope>NUCLEOTIDE SEQUENCE [LARGE SCALE GENOMIC DNA]</scope>
    <source>
        <strain evidence="12">NBRC 110044</strain>
    </source>
</reference>
<protein>
    <submittedName>
        <fullName evidence="11">Peptide ABC transporter permease</fullName>
    </submittedName>
</protein>
<feature type="transmembrane region" description="Helical" evidence="9">
    <location>
        <begin position="150"/>
        <end position="172"/>
    </location>
</feature>
<keyword evidence="5" id="KW-0571">Peptide transport</keyword>
<evidence type="ECO:0000256" key="5">
    <source>
        <dbReference type="ARBA" id="ARBA00022856"/>
    </source>
</evidence>
<evidence type="ECO:0000256" key="2">
    <source>
        <dbReference type="ARBA" id="ARBA00022448"/>
    </source>
</evidence>
<evidence type="ECO:0000256" key="9">
    <source>
        <dbReference type="RuleBase" id="RU363032"/>
    </source>
</evidence>
<dbReference type="PROSITE" id="PS50928">
    <property type="entry name" value="ABC_TM1"/>
    <property type="match status" value="1"/>
</dbReference>
<evidence type="ECO:0000256" key="6">
    <source>
        <dbReference type="ARBA" id="ARBA00022927"/>
    </source>
</evidence>
<comment type="caution">
    <text evidence="11">The sequence shown here is derived from an EMBL/GenBank/DDBJ whole genome shotgun (WGS) entry which is preliminary data.</text>
</comment>
<sequence>MKIVVLWTDWVVLLVLLGTLTYGWKVMRQPHLAVTWRKAFNTATGTSAATVLAVFLVIGLLDSLHYRPAIAGKADAYATETRSVLDDILHQQQTGRERSYSAPLAYQGYEKEATVIDGQATRAYLRLQHGGAHLDQPEQQWAADVLLRTVAGVGLGLLLAAAATALVVLLLARKRRQGLGMAWRSLRRGQVGFPLRAVLLTLTVLAVLAGVMTMLATAYHVLGTDRVGNDLLYVVLKSIRTALVIGTMSTLVTMPIAVGLGICAGYLRGWVDEAIQYVYTVINSIPYVLLIAAVVLILMVFIDNHPDLFPTSAERTDARLFFLCIILGMTSWTELCRLIRGEVIKLREAEYIQAAQAFGVGTWRILSVHLLPNVMHLILISMVINFSGLVLAEAVLSYVGIGVDPSMQSFGTLINTARLELSREPTIWWTLATAFTFMFSLVLSANLFSDAIRDAFDPRATHK</sequence>
<keyword evidence="2 9" id="KW-0813">Transport</keyword>
<keyword evidence="7 9" id="KW-1133">Transmembrane helix</keyword>
<evidence type="ECO:0000256" key="4">
    <source>
        <dbReference type="ARBA" id="ARBA00022692"/>
    </source>
</evidence>
<dbReference type="CDD" id="cd06261">
    <property type="entry name" value="TM_PBP2"/>
    <property type="match status" value="1"/>
</dbReference>
<evidence type="ECO:0000256" key="8">
    <source>
        <dbReference type="ARBA" id="ARBA00023136"/>
    </source>
</evidence>
<dbReference type="InterPro" id="IPR000515">
    <property type="entry name" value="MetI-like"/>
</dbReference>
<proteinExistence type="inferred from homology"/>
<evidence type="ECO:0000256" key="7">
    <source>
        <dbReference type="ARBA" id="ARBA00022989"/>
    </source>
</evidence>
<comment type="similarity">
    <text evidence="9">Belongs to the binding-protein-dependent transport system permease family.</text>
</comment>
<evidence type="ECO:0000256" key="3">
    <source>
        <dbReference type="ARBA" id="ARBA00022475"/>
    </source>
</evidence>
<keyword evidence="8 9" id="KW-0472">Membrane</keyword>
<dbReference type="Pfam" id="PF00528">
    <property type="entry name" value="BPD_transp_1"/>
    <property type="match status" value="1"/>
</dbReference>
<feature type="transmembrane region" description="Helical" evidence="9">
    <location>
        <begin position="242"/>
        <end position="267"/>
    </location>
</feature>
<evidence type="ECO:0000313" key="12">
    <source>
        <dbReference type="Proteomes" id="UP001156706"/>
    </source>
</evidence>
<dbReference type="PANTHER" id="PTHR43386:SF24">
    <property type="entry name" value="OLIGOPEPTIDE TRANSPORT SYSTEM PERMEASE PROTEIN AMID"/>
    <property type="match status" value="1"/>
</dbReference>
<dbReference type="EMBL" id="BSOG01000003">
    <property type="protein sequence ID" value="GLR13927.1"/>
    <property type="molecule type" value="Genomic_DNA"/>
</dbReference>
<organism evidence="11 12">
    <name type="scientific">Chitinimonas prasina</name>
    <dbReference type="NCBI Taxonomy" id="1434937"/>
    <lineage>
        <taxon>Bacteria</taxon>
        <taxon>Pseudomonadati</taxon>
        <taxon>Pseudomonadota</taxon>
        <taxon>Betaproteobacteria</taxon>
        <taxon>Neisseriales</taxon>
        <taxon>Chitinibacteraceae</taxon>
        <taxon>Chitinimonas</taxon>
    </lineage>
</organism>
<dbReference type="PANTHER" id="PTHR43386">
    <property type="entry name" value="OLIGOPEPTIDE TRANSPORT SYSTEM PERMEASE PROTEIN APPC"/>
    <property type="match status" value="1"/>
</dbReference>
<feature type="transmembrane region" description="Helical" evidence="9">
    <location>
        <begin position="320"/>
        <end position="339"/>
    </location>
</feature>
<dbReference type="RefSeq" id="WP_284197024.1">
    <property type="nucleotide sequence ID" value="NZ_BSOG01000003.1"/>
</dbReference>
<dbReference type="SUPFAM" id="SSF161098">
    <property type="entry name" value="MetI-like"/>
    <property type="match status" value="1"/>
</dbReference>
<feature type="transmembrane region" description="Helical" evidence="9">
    <location>
        <begin position="279"/>
        <end position="300"/>
    </location>
</feature>
<gene>
    <name evidence="11" type="ORF">GCM10007907_27170</name>
</gene>
<feature type="transmembrane region" description="Helical" evidence="9">
    <location>
        <begin position="193"/>
        <end position="222"/>
    </location>
</feature>
<dbReference type="InterPro" id="IPR035906">
    <property type="entry name" value="MetI-like_sf"/>
</dbReference>
<feature type="transmembrane region" description="Helical" evidence="9">
    <location>
        <begin position="6"/>
        <end position="27"/>
    </location>
</feature>
<dbReference type="InterPro" id="IPR050366">
    <property type="entry name" value="BP-dependent_transpt_permease"/>
</dbReference>